<evidence type="ECO:0000313" key="5">
    <source>
        <dbReference type="Proteomes" id="UP000249254"/>
    </source>
</evidence>
<evidence type="ECO:0008006" key="6">
    <source>
        <dbReference type="Google" id="ProtNLM"/>
    </source>
</evidence>
<dbReference type="InterPro" id="IPR050557">
    <property type="entry name" value="RTX_toxin/Mannuronan_C5-epim"/>
</dbReference>
<dbReference type="InterPro" id="IPR011049">
    <property type="entry name" value="Serralysin-like_metalloprot_C"/>
</dbReference>
<dbReference type="AlphaFoldDB" id="A0A328AP66"/>
<dbReference type="OrthoDB" id="6756629at2"/>
<evidence type="ECO:0000256" key="3">
    <source>
        <dbReference type="SAM" id="MobiDB-lite"/>
    </source>
</evidence>
<organism evidence="4 5">
    <name type="scientific">Phenylobacterium soli</name>
    <dbReference type="NCBI Taxonomy" id="2170551"/>
    <lineage>
        <taxon>Bacteria</taxon>
        <taxon>Pseudomonadati</taxon>
        <taxon>Pseudomonadota</taxon>
        <taxon>Alphaproteobacteria</taxon>
        <taxon>Caulobacterales</taxon>
        <taxon>Caulobacteraceae</taxon>
        <taxon>Phenylobacterium</taxon>
    </lineage>
</organism>
<comment type="subcellular location">
    <subcellularLocation>
        <location evidence="1">Secreted</location>
    </subcellularLocation>
</comment>
<dbReference type="PROSITE" id="PS00330">
    <property type="entry name" value="HEMOLYSIN_CALCIUM"/>
    <property type="match status" value="1"/>
</dbReference>
<sequence length="255" mass="25796">MSDETAKLARWCFEGRPRKACPLSSGRGHLSKHSSHADDGDETQTSTTGGNDTITATHVEDDHSTSGADSVSGPESEDHAAQTLTGTAGDDVLKGEDGADSISALDGNDVLRGDGGADTLDGGAGDDTLAGGEGANVLTGGDGADLFVIKGEGHLGKTADRLDQITDFTSGEDKLVFGHKLHVTDANFETATASDYASAVALARHDIGAGGVDVVAVEVGNDVIVFADTHANNHVDAGVVLVGKTLTDLAPGDFG</sequence>
<evidence type="ECO:0000256" key="2">
    <source>
        <dbReference type="ARBA" id="ARBA00022525"/>
    </source>
</evidence>
<feature type="compositionally biased region" description="Polar residues" evidence="3">
    <location>
        <begin position="43"/>
        <end position="56"/>
    </location>
</feature>
<evidence type="ECO:0000256" key="1">
    <source>
        <dbReference type="ARBA" id="ARBA00004613"/>
    </source>
</evidence>
<name>A0A328AP66_9CAUL</name>
<dbReference type="PRINTS" id="PR00313">
    <property type="entry name" value="CABNDNGRPT"/>
</dbReference>
<dbReference type="EMBL" id="QFYQ01000001">
    <property type="protein sequence ID" value="RAK55646.1"/>
    <property type="molecule type" value="Genomic_DNA"/>
</dbReference>
<dbReference type="SUPFAM" id="SSF51120">
    <property type="entry name" value="beta-Roll"/>
    <property type="match status" value="1"/>
</dbReference>
<gene>
    <name evidence="4" type="ORF">DJ017_14575</name>
</gene>
<dbReference type="InterPro" id="IPR001343">
    <property type="entry name" value="Hemolysn_Ca-bd"/>
</dbReference>
<protein>
    <recommendedName>
        <fullName evidence="6">Calcium-binding protein</fullName>
    </recommendedName>
</protein>
<feature type="region of interest" description="Disordered" evidence="3">
    <location>
        <begin position="18"/>
        <end position="111"/>
    </location>
</feature>
<reference evidence="5" key="1">
    <citation type="submission" date="2018-05" db="EMBL/GenBank/DDBJ databases">
        <authorList>
            <person name="Li X."/>
        </authorList>
    </citation>
    <scope>NUCLEOTIDE SEQUENCE [LARGE SCALE GENOMIC DNA]</scope>
    <source>
        <strain evidence="5">LX32</strain>
    </source>
</reference>
<keyword evidence="2" id="KW-0964">Secreted</keyword>
<comment type="caution">
    <text evidence="4">The sequence shown here is derived from an EMBL/GenBank/DDBJ whole genome shotgun (WGS) entry which is preliminary data.</text>
</comment>
<dbReference type="InterPro" id="IPR018511">
    <property type="entry name" value="Hemolysin-typ_Ca-bd_CS"/>
</dbReference>
<dbReference type="Proteomes" id="UP000249254">
    <property type="component" value="Unassembled WGS sequence"/>
</dbReference>
<dbReference type="GO" id="GO:0005509">
    <property type="term" value="F:calcium ion binding"/>
    <property type="evidence" value="ECO:0007669"/>
    <property type="project" value="InterPro"/>
</dbReference>
<accession>A0A328AP66</accession>
<keyword evidence="5" id="KW-1185">Reference proteome</keyword>
<evidence type="ECO:0000313" key="4">
    <source>
        <dbReference type="EMBL" id="RAK55646.1"/>
    </source>
</evidence>
<dbReference type="Pfam" id="PF00353">
    <property type="entry name" value="HemolysinCabind"/>
    <property type="match status" value="2"/>
</dbReference>
<proteinExistence type="predicted"/>
<dbReference type="PANTHER" id="PTHR38340">
    <property type="entry name" value="S-LAYER PROTEIN"/>
    <property type="match status" value="1"/>
</dbReference>
<dbReference type="GO" id="GO:0005576">
    <property type="term" value="C:extracellular region"/>
    <property type="evidence" value="ECO:0007669"/>
    <property type="project" value="UniProtKB-SubCell"/>
</dbReference>
<dbReference type="Gene3D" id="2.150.10.10">
    <property type="entry name" value="Serralysin-like metalloprotease, C-terminal"/>
    <property type="match status" value="1"/>
</dbReference>
<dbReference type="PANTHER" id="PTHR38340:SF1">
    <property type="entry name" value="S-LAYER PROTEIN"/>
    <property type="match status" value="1"/>
</dbReference>